<name>A0A5P2UDQ5_9ACTN</name>
<keyword evidence="4" id="KW-1185">Reference proteome</keyword>
<reference evidence="2" key="1">
    <citation type="journal article" date="2014" name="Int. J. Syst. Evol. Microbiol.">
        <title>Complete genome sequence of Corynebacterium casei LMG S-19264T (=DSM 44701T), isolated from a smear-ripened cheese.</title>
        <authorList>
            <consortium name="US DOE Joint Genome Institute (JGI-PGF)"/>
            <person name="Walter F."/>
            <person name="Albersmeier A."/>
            <person name="Kalinowski J."/>
            <person name="Ruckert C."/>
        </authorList>
    </citation>
    <scope>NUCLEOTIDE SEQUENCE</scope>
    <source>
        <strain evidence="2">JCM 4834</strain>
    </source>
</reference>
<accession>A0A5P2UDQ5</accession>
<dbReference type="KEGG" id="ssub:CP968_03140"/>
<evidence type="ECO:0000259" key="1">
    <source>
        <dbReference type="PROSITE" id="PS50801"/>
    </source>
</evidence>
<reference evidence="2" key="3">
    <citation type="submission" date="2020-09" db="EMBL/GenBank/DDBJ databases">
        <authorList>
            <person name="Sun Q."/>
            <person name="Ohkuma M."/>
        </authorList>
    </citation>
    <scope>NUCLEOTIDE SEQUENCE</scope>
    <source>
        <strain evidence="2">JCM 4834</strain>
    </source>
</reference>
<dbReference type="InterPro" id="IPR036513">
    <property type="entry name" value="STAS_dom_sf"/>
</dbReference>
<dbReference type="PROSITE" id="PS50801">
    <property type="entry name" value="STAS"/>
    <property type="match status" value="1"/>
</dbReference>
<dbReference type="EMBL" id="CP023701">
    <property type="protein sequence ID" value="QEU77416.1"/>
    <property type="molecule type" value="Genomic_DNA"/>
</dbReference>
<gene>
    <name evidence="3" type="ORF">CP968_03140</name>
    <name evidence="2" type="ORF">GCM10010371_03180</name>
</gene>
<organism evidence="3 4">
    <name type="scientific">Streptomyces subrutilus</name>
    <dbReference type="NCBI Taxonomy" id="36818"/>
    <lineage>
        <taxon>Bacteria</taxon>
        <taxon>Bacillati</taxon>
        <taxon>Actinomycetota</taxon>
        <taxon>Actinomycetes</taxon>
        <taxon>Kitasatosporales</taxon>
        <taxon>Streptomycetaceae</taxon>
        <taxon>Streptomyces</taxon>
    </lineage>
</organism>
<dbReference type="EMBL" id="BMVX01000001">
    <property type="protein sequence ID" value="GGZ47268.1"/>
    <property type="molecule type" value="Genomic_DNA"/>
</dbReference>
<dbReference type="Gene3D" id="3.30.750.24">
    <property type="entry name" value="STAS domain"/>
    <property type="match status" value="1"/>
</dbReference>
<dbReference type="Pfam" id="PF01740">
    <property type="entry name" value="STAS"/>
    <property type="match status" value="1"/>
</dbReference>
<evidence type="ECO:0000313" key="2">
    <source>
        <dbReference type="EMBL" id="GGZ47268.1"/>
    </source>
</evidence>
<evidence type="ECO:0000313" key="3">
    <source>
        <dbReference type="EMBL" id="QEU77416.1"/>
    </source>
</evidence>
<evidence type="ECO:0000313" key="4">
    <source>
        <dbReference type="Proteomes" id="UP000326831"/>
    </source>
</evidence>
<sequence>MDETHDRKDVAVVTAVGEFDAETLGPIRAELFAAAETHRVVVLDAAALNFADSSFLNLLIQLHRATLLRIAAPPHQLSRLFEMTGADQLFDVRPTLAEAVRS</sequence>
<proteinExistence type="predicted"/>
<dbReference type="CDD" id="cd07043">
    <property type="entry name" value="STAS_anti-anti-sigma_factors"/>
    <property type="match status" value="1"/>
</dbReference>
<dbReference type="AlphaFoldDB" id="A0A5P2UDQ5"/>
<dbReference type="Proteomes" id="UP000634660">
    <property type="component" value="Unassembled WGS sequence"/>
</dbReference>
<protein>
    <submittedName>
        <fullName evidence="3">Anti-sigma factor antagonist</fullName>
    </submittedName>
</protein>
<dbReference type="PANTHER" id="PTHR33495">
    <property type="entry name" value="ANTI-SIGMA FACTOR ANTAGONIST TM_1081-RELATED-RELATED"/>
    <property type="match status" value="1"/>
</dbReference>
<dbReference type="PANTHER" id="PTHR33495:SF2">
    <property type="entry name" value="ANTI-SIGMA FACTOR ANTAGONIST TM_1081-RELATED"/>
    <property type="match status" value="1"/>
</dbReference>
<dbReference type="InterPro" id="IPR002645">
    <property type="entry name" value="STAS_dom"/>
</dbReference>
<dbReference type="Proteomes" id="UP000326831">
    <property type="component" value="Chromosome"/>
</dbReference>
<reference evidence="3 4" key="2">
    <citation type="submission" date="2017-09" db="EMBL/GenBank/DDBJ databases">
        <authorList>
            <person name="Lee N."/>
            <person name="Cho B.-K."/>
        </authorList>
    </citation>
    <scope>NUCLEOTIDE SEQUENCE [LARGE SCALE GENOMIC DNA]</scope>
    <source>
        <strain evidence="3 4">ATCC 27467</strain>
    </source>
</reference>
<dbReference type="GO" id="GO:0043856">
    <property type="term" value="F:anti-sigma factor antagonist activity"/>
    <property type="evidence" value="ECO:0007669"/>
    <property type="project" value="TreeGrafter"/>
</dbReference>
<feature type="domain" description="STAS" evidence="1">
    <location>
        <begin position="1"/>
        <end position="102"/>
    </location>
</feature>
<dbReference type="OrthoDB" id="4262547at2"/>
<dbReference type="RefSeq" id="WP_150516511.1">
    <property type="nucleotide sequence ID" value="NZ_BMVX01000001.1"/>
</dbReference>
<dbReference type="SUPFAM" id="SSF52091">
    <property type="entry name" value="SpoIIaa-like"/>
    <property type="match status" value="1"/>
</dbReference>